<evidence type="ECO:0000313" key="1">
    <source>
        <dbReference type="EMBL" id="GEP70806.1"/>
    </source>
</evidence>
<protein>
    <submittedName>
        <fullName evidence="1">Uncharacterized protein</fullName>
    </submittedName>
</protein>
<name>A0A512PHY7_9CELL</name>
<dbReference type="AlphaFoldDB" id="A0A512PHY7"/>
<proteinExistence type="predicted"/>
<organism evidence="1 2">
    <name type="scientific">Cellulomonas soli</name>
    <dbReference type="NCBI Taxonomy" id="931535"/>
    <lineage>
        <taxon>Bacteria</taxon>
        <taxon>Bacillati</taxon>
        <taxon>Actinomycetota</taxon>
        <taxon>Actinomycetes</taxon>
        <taxon>Micrococcales</taxon>
        <taxon>Cellulomonadaceae</taxon>
        <taxon>Cellulomonas</taxon>
    </lineage>
</organism>
<evidence type="ECO:0000313" key="2">
    <source>
        <dbReference type="Proteomes" id="UP000321798"/>
    </source>
</evidence>
<dbReference type="EMBL" id="BKAL01000016">
    <property type="protein sequence ID" value="GEP70806.1"/>
    <property type="molecule type" value="Genomic_DNA"/>
</dbReference>
<dbReference type="OrthoDB" id="9860963at2"/>
<keyword evidence="2" id="KW-1185">Reference proteome</keyword>
<gene>
    <name evidence="1" type="ORF">CSO01_35210</name>
</gene>
<accession>A0A512PHY7</accession>
<reference evidence="1 2" key="1">
    <citation type="submission" date="2019-07" db="EMBL/GenBank/DDBJ databases">
        <title>Whole genome shotgun sequence of Cellulomonas soli NBRC 109434.</title>
        <authorList>
            <person name="Hosoyama A."/>
            <person name="Uohara A."/>
            <person name="Ohji S."/>
            <person name="Ichikawa N."/>
        </authorList>
    </citation>
    <scope>NUCLEOTIDE SEQUENCE [LARGE SCALE GENOMIC DNA]</scope>
    <source>
        <strain evidence="1 2">NBRC 109434</strain>
    </source>
</reference>
<comment type="caution">
    <text evidence="1">The sequence shown here is derived from an EMBL/GenBank/DDBJ whole genome shotgun (WGS) entry which is preliminary data.</text>
</comment>
<sequence length="82" mass="8819">MARGFVHLNGVTYELAGAVDESFVGQVARRLNGGLRSTDDAVTGGTPYQSYDVLLDGRSVAMTIRLDRLWSAAAWLEEDGTA</sequence>
<dbReference type="Proteomes" id="UP000321798">
    <property type="component" value="Unassembled WGS sequence"/>
</dbReference>
<dbReference type="RefSeq" id="WP_146954576.1">
    <property type="nucleotide sequence ID" value="NZ_BAABBJ010000010.1"/>
</dbReference>